<organism evidence="1 2">
    <name type="scientific">Euplotes crassus</name>
    <dbReference type="NCBI Taxonomy" id="5936"/>
    <lineage>
        <taxon>Eukaryota</taxon>
        <taxon>Sar</taxon>
        <taxon>Alveolata</taxon>
        <taxon>Ciliophora</taxon>
        <taxon>Intramacronucleata</taxon>
        <taxon>Spirotrichea</taxon>
        <taxon>Hypotrichia</taxon>
        <taxon>Euplotida</taxon>
        <taxon>Euplotidae</taxon>
        <taxon>Moneuplotes</taxon>
    </lineage>
</organism>
<keyword evidence="2" id="KW-1185">Reference proteome</keyword>
<comment type="caution">
    <text evidence="1">The sequence shown here is derived from an EMBL/GenBank/DDBJ whole genome shotgun (WGS) entry which is preliminary data.</text>
</comment>
<gene>
    <name evidence="1" type="ORF">ECRASSUSDP1_LOCUS9244</name>
</gene>
<evidence type="ECO:0000313" key="1">
    <source>
        <dbReference type="EMBL" id="CAI2367955.1"/>
    </source>
</evidence>
<reference evidence="1" key="1">
    <citation type="submission" date="2023-07" db="EMBL/GenBank/DDBJ databases">
        <authorList>
            <consortium name="AG Swart"/>
            <person name="Singh M."/>
            <person name="Singh A."/>
            <person name="Seah K."/>
            <person name="Emmerich C."/>
        </authorList>
    </citation>
    <scope>NUCLEOTIDE SEQUENCE</scope>
    <source>
        <strain evidence="1">DP1</strain>
    </source>
</reference>
<dbReference type="EMBL" id="CAMPGE010009080">
    <property type="protein sequence ID" value="CAI2367955.1"/>
    <property type="molecule type" value="Genomic_DNA"/>
</dbReference>
<sequence length="360" mass="41127">MEDWAKGFKSYSLKDLRFEQENETTKVLGEFTQERSRLNEIGTCNGTSRGSPAVTKFPSPTFPKKKLKMQSKYSNNTNRVHHSFRNSGNIVRIEDPCESNYGLKSSHEDLLTKKNYFKAFGIKRFKNSKLLATVRGRYKSNTSTFRNTNKNCKSLSQIRNAEAKVVLPFDSTSLEEDSKRNSTFAKKSSHIRNKLKNQINAYIKNIRLRIPRNSVEERRIANLSKLGNNIFPGKSMLKMMKNKTSQDLPAQTGSLSNLKTKRVMNLMHNPGDYEESKGYIDCLVPRPDSNPSAKENIPTYRNPLSVSISRKVPTKPILSIIRAKSKVSKKTRIRLNQLTKIFNNQRNAFAGSKILHLSEK</sequence>
<dbReference type="AlphaFoldDB" id="A0AAD1UJ95"/>
<accession>A0AAD1UJ95</accession>
<proteinExistence type="predicted"/>
<name>A0AAD1UJ95_EUPCR</name>
<protein>
    <submittedName>
        <fullName evidence="1">Uncharacterized protein</fullName>
    </submittedName>
</protein>
<evidence type="ECO:0000313" key="2">
    <source>
        <dbReference type="Proteomes" id="UP001295684"/>
    </source>
</evidence>
<dbReference type="Proteomes" id="UP001295684">
    <property type="component" value="Unassembled WGS sequence"/>
</dbReference>